<dbReference type="Proteomes" id="UP001171916">
    <property type="component" value="Unassembled WGS sequence"/>
</dbReference>
<dbReference type="InterPro" id="IPR008271">
    <property type="entry name" value="Ser/Thr_kinase_AS"/>
</dbReference>
<dbReference type="Pfam" id="PF01636">
    <property type="entry name" value="APH"/>
    <property type="match status" value="1"/>
</dbReference>
<sequence>MTDQMDLNPLRNFLADHFEVDSKELAISQFKGGFSNLTFLAQIGQKSIVLRRPPFGEKISKAHDMKREFSVLQALKKAGYRKIPNPIFFQPDESIFGAPFFAMEFVDGVILRNKFPELKSFSVENFRKLSQDSIDVLIELHQLELDESGLGNLGKPEGYVERQVEGWSQRYFRAKTDEIQEVEKAIEWLLKNIPKSNQLGFIHNDYKYDNVVLDRNSPHDIKAILDWEMATVGNPLMDLGTSLAYWAQSDDPEILKMFNLTHLPGNFSREEVVDYYFSKSDCNKENMVFYYVFGLIKVGVIAQQIYKRFKMGHANDPRFAALIQVVQAAGMHAIKSIETDKI</sequence>
<evidence type="ECO:0000313" key="3">
    <source>
        <dbReference type="Proteomes" id="UP001171916"/>
    </source>
</evidence>
<evidence type="ECO:0000259" key="1">
    <source>
        <dbReference type="Pfam" id="PF01636"/>
    </source>
</evidence>
<evidence type="ECO:0000313" key="2">
    <source>
        <dbReference type="EMBL" id="MDN3203615.1"/>
    </source>
</evidence>
<reference evidence="2" key="1">
    <citation type="submission" date="2023-06" db="EMBL/GenBank/DDBJ databases">
        <title>Robiginitalea aurantiacus sp. nov. and Algoriphagus sediminis sp. nov., isolated from coastal sediment.</title>
        <authorList>
            <person name="Zhou Z.Y."/>
            <person name="An J."/>
            <person name="Jia Y.W."/>
            <person name="Du Z.J."/>
        </authorList>
    </citation>
    <scope>NUCLEOTIDE SEQUENCE</scope>
    <source>
        <strain evidence="2">C2-7</strain>
    </source>
</reference>
<name>A0ABT7YAR9_9BACT</name>
<dbReference type="CDD" id="cd05154">
    <property type="entry name" value="ACAD10_11_N-like"/>
    <property type="match status" value="1"/>
</dbReference>
<dbReference type="InterPro" id="IPR011009">
    <property type="entry name" value="Kinase-like_dom_sf"/>
</dbReference>
<dbReference type="RefSeq" id="WP_289999175.1">
    <property type="nucleotide sequence ID" value="NZ_JAUEPH010000002.1"/>
</dbReference>
<keyword evidence="3" id="KW-1185">Reference proteome</keyword>
<dbReference type="PANTHER" id="PTHR47829:SF1">
    <property type="entry name" value="HAD FAMILY PHOSPHATASE"/>
    <property type="match status" value="1"/>
</dbReference>
<dbReference type="InterPro" id="IPR002575">
    <property type="entry name" value="Aminoglycoside_PTrfase"/>
</dbReference>
<feature type="domain" description="Aminoglycoside phosphotransferase" evidence="1">
    <location>
        <begin position="27"/>
        <end position="259"/>
    </location>
</feature>
<dbReference type="PROSITE" id="PS00108">
    <property type="entry name" value="PROTEIN_KINASE_ST"/>
    <property type="match status" value="1"/>
</dbReference>
<dbReference type="InterPro" id="IPR041726">
    <property type="entry name" value="ACAD10_11_N"/>
</dbReference>
<dbReference type="Gene3D" id="3.90.1200.10">
    <property type="match status" value="1"/>
</dbReference>
<dbReference type="SUPFAM" id="SSF56112">
    <property type="entry name" value="Protein kinase-like (PK-like)"/>
    <property type="match status" value="1"/>
</dbReference>
<organism evidence="2 3">
    <name type="scientific">Algoriphagus sediminis</name>
    <dbReference type="NCBI Taxonomy" id="3057113"/>
    <lineage>
        <taxon>Bacteria</taxon>
        <taxon>Pseudomonadati</taxon>
        <taxon>Bacteroidota</taxon>
        <taxon>Cytophagia</taxon>
        <taxon>Cytophagales</taxon>
        <taxon>Cyclobacteriaceae</taxon>
        <taxon>Algoriphagus</taxon>
    </lineage>
</organism>
<dbReference type="EMBL" id="JAUEPH010000002">
    <property type="protein sequence ID" value="MDN3203615.1"/>
    <property type="molecule type" value="Genomic_DNA"/>
</dbReference>
<dbReference type="InterPro" id="IPR052898">
    <property type="entry name" value="ACAD10-like"/>
</dbReference>
<proteinExistence type="predicted"/>
<dbReference type="PANTHER" id="PTHR47829">
    <property type="entry name" value="HYDROLASE, PUTATIVE (AFU_ORTHOLOGUE AFUA_1G12880)-RELATED"/>
    <property type="match status" value="1"/>
</dbReference>
<dbReference type="Gene3D" id="3.30.200.20">
    <property type="entry name" value="Phosphorylase Kinase, domain 1"/>
    <property type="match status" value="1"/>
</dbReference>
<comment type="caution">
    <text evidence="2">The sequence shown here is derived from an EMBL/GenBank/DDBJ whole genome shotgun (WGS) entry which is preliminary data.</text>
</comment>
<gene>
    <name evidence="2" type="ORF">QVH07_05625</name>
</gene>
<accession>A0ABT7YAR9</accession>
<protein>
    <submittedName>
        <fullName evidence="2">Phosphotransferase family protein</fullName>
    </submittedName>
</protein>